<name>A0AAV2QRI9_MEGNR</name>
<comment type="subunit">
    <text evidence="9">Part of the SNAPc complex composed of 5 subunits: SNAPC1, SNAPC2, SNAPC3, SNAPC4 and SNAPC5. SNAPC3 interacts with SNAPC1.</text>
</comment>
<dbReference type="GO" id="GO:0019185">
    <property type="term" value="C:snRNA-activating protein complex"/>
    <property type="evidence" value="ECO:0007669"/>
    <property type="project" value="TreeGrafter"/>
</dbReference>
<dbReference type="GO" id="GO:0005634">
    <property type="term" value="C:nucleus"/>
    <property type="evidence" value="ECO:0007669"/>
    <property type="project" value="UniProtKB-SubCell"/>
</dbReference>
<evidence type="ECO:0000313" key="12">
    <source>
        <dbReference type="Proteomes" id="UP001497623"/>
    </source>
</evidence>
<protein>
    <recommendedName>
        <fullName evidence="3">snRNA-activating protein complex subunit 3</fullName>
    </recommendedName>
    <alternativeName>
        <fullName evidence="10">Small nuclear RNA-activating complex polypeptide 3</fullName>
    </alternativeName>
</protein>
<comment type="caution">
    <text evidence="11">The sequence shown here is derived from an EMBL/GenBank/DDBJ whole genome shotgun (WGS) entry which is preliminary data.</text>
</comment>
<proteinExistence type="inferred from homology"/>
<dbReference type="GO" id="GO:0001006">
    <property type="term" value="F:RNA polymerase III type 3 promoter sequence-specific DNA binding"/>
    <property type="evidence" value="ECO:0007669"/>
    <property type="project" value="TreeGrafter"/>
</dbReference>
<dbReference type="GO" id="GO:0042796">
    <property type="term" value="P:snRNA transcription by RNA polymerase III"/>
    <property type="evidence" value="ECO:0007669"/>
    <property type="project" value="TreeGrafter"/>
</dbReference>
<keyword evidence="12" id="KW-1185">Reference proteome</keyword>
<keyword evidence="5" id="KW-0238">DNA-binding</keyword>
<comment type="subcellular location">
    <subcellularLocation>
        <location evidence="1">Nucleus</location>
    </subcellularLocation>
</comment>
<sequence>METIHNVKHCPWITDEPIKLRDYFEEYHVMLDTGSFNNRPYHDKVRGYLNFWYFPSLKDRNHPGDPTMTCLVCTRSKYCKSICNLVSDFEEETGIESLKLCVVNLLTVEDEYPAQEYGTIGPLRQAGRLASWYAGSFQDGVIPDGGEELLVTLRHQSAELKKRETIPAYGRLRNRLFKYSSTVRMVISDDNSPMPLQHNPDSMQQSLRDIVLNVRVQRPYHRKVHMKKACNKFPSHSQELLVLGSQRLSTLRDALVCVNDLAVNKDFSADPRLEYLSCLPNSSVEMPSGFFYINGVFYDDMRHVDSKSYSEHIVRWVRTRKEIGPMKRADMTRTCFSDLELRLGYPYIFMHQGNCEHIIIFTDVRLHHQYDAQDPAKFPMLRGQASKLSVKCFICSLRLANLLVSQEQRTVDPHYPIYTGTVDGPTTLYCPGNYYPQLKNYNFLYNFGPKEKKKFEENKKNRQNSKVT</sequence>
<dbReference type="PANTHER" id="PTHR13421">
    <property type="entry name" value="SNRNA-ACTIVATING PROTEIN COMPLEX SUBUNIT 3"/>
    <property type="match status" value="1"/>
</dbReference>
<evidence type="ECO:0000313" key="11">
    <source>
        <dbReference type="EMBL" id="CAL4097232.1"/>
    </source>
</evidence>
<accession>A0AAV2QRI9</accession>
<dbReference type="Pfam" id="PF12251">
    <property type="entry name" value="SNAPC3"/>
    <property type="match status" value="1"/>
</dbReference>
<evidence type="ECO:0000256" key="8">
    <source>
        <dbReference type="ARBA" id="ARBA00025193"/>
    </source>
</evidence>
<evidence type="ECO:0000256" key="9">
    <source>
        <dbReference type="ARBA" id="ARBA00025958"/>
    </source>
</evidence>
<keyword evidence="7" id="KW-0539">Nucleus</keyword>
<comment type="function">
    <text evidence="8">Part of the SNAPc complex required for the transcription of both RNA polymerase II and III small-nuclear RNA genes. Binds to the proximal sequence element (PSE), a non-TATA-box basal promoter element common to these 2 types of genes. Recruits TBP and BRF2 to the U6 snRNA TATA box.</text>
</comment>
<feature type="non-terminal residue" evidence="11">
    <location>
        <position position="468"/>
    </location>
</feature>
<dbReference type="GO" id="GO:0001046">
    <property type="term" value="F:core promoter sequence-specific DNA binding"/>
    <property type="evidence" value="ECO:0007669"/>
    <property type="project" value="TreeGrafter"/>
</dbReference>
<reference evidence="11 12" key="1">
    <citation type="submission" date="2024-05" db="EMBL/GenBank/DDBJ databases">
        <authorList>
            <person name="Wallberg A."/>
        </authorList>
    </citation>
    <scope>NUCLEOTIDE SEQUENCE [LARGE SCALE GENOMIC DNA]</scope>
</reference>
<gene>
    <name evidence="11" type="ORF">MNOR_LOCUS15942</name>
</gene>
<evidence type="ECO:0000256" key="6">
    <source>
        <dbReference type="ARBA" id="ARBA00023163"/>
    </source>
</evidence>
<dbReference type="PANTHER" id="PTHR13421:SF16">
    <property type="entry name" value="SNRNA-ACTIVATING PROTEIN COMPLEX SUBUNIT 3"/>
    <property type="match status" value="1"/>
</dbReference>
<evidence type="ECO:0000256" key="1">
    <source>
        <dbReference type="ARBA" id="ARBA00004123"/>
    </source>
</evidence>
<dbReference type="GO" id="GO:0003681">
    <property type="term" value="F:bent DNA binding"/>
    <property type="evidence" value="ECO:0007669"/>
    <property type="project" value="TreeGrafter"/>
</dbReference>
<dbReference type="AlphaFoldDB" id="A0AAV2QRI9"/>
<evidence type="ECO:0000256" key="2">
    <source>
        <dbReference type="ARBA" id="ARBA00010410"/>
    </source>
</evidence>
<evidence type="ECO:0000256" key="7">
    <source>
        <dbReference type="ARBA" id="ARBA00023242"/>
    </source>
</evidence>
<dbReference type="Proteomes" id="UP001497623">
    <property type="component" value="Unassembled WGS sequence"/>
</dbReference>
<evidence type="ECO:0000256" key="10">
    <source>
        <dbReference type="ARBA" id="ARBA00029606"/>
    </source>
</evidence>
<evidence type="ECO:0000256" key="4">
    <source>
        <dbReference type="ARBA" id="ARBA00023015"/>
    </source>
</evidence>
<evidence type="ECO:0000256" key="3">
    <source>
        <dbReference type="ARBA" id="ARBA00013634"/>
    </source>
</evidence>
<dbReference type="EMBL" id="CAXKWB010010211">
    <property type="protein sequence ID" value="CAL4097232.1"/>
    <property type="molecule type" value="Genomic_DNA"/>
</dbReference>
<keyword evidence="6" id="KW-0804">Transcription</keyword>
<evidence type="ECO:0000256" key="5">
    <source>
        <dbReference type="ARBA" id="ARBA00023125"/>
    </source>
</evidence>
<organism evidence="11 12">
    <name type="scientific">Meganyctiphanes norvegica</name>
    <name type="common">Northern krill</name>
    <name type="synonym">Thysanopoda norvegica</name>
    <dbReference type="NCBI Taxonomy" id="48144"/>
    <lineage>
        <taxon>Eukaryota</taxon>
        <taxon>Metazoa</taxon>
        <taxon>Ecdysozoa</taxon>
        <taxon>Arthropoda</taxon>
        <taxon>Crustacea</taxon>
        <taxon>Multicrustacea</taxon>
        <taxon>Malacostraca</taxon>
        <taxon>Eumalacostraca</taxon>
        <taxon>Eucarida</taxon>
        <taxon>Euphausiacea</taxon>
        <taxon>Euphausiidae</taxon>
        <taxon>Meganyctiphanes</taxon>
    </lineage>
</organism>
<keyword evidence="4" id="KW-0805">Transcription regulation</keyword>
<dbReference type="GO" id="GO:0000978">
    <property type="term" value="F:RNA polymerase II cis-regulatory region sequence-specific DNA binding"/>
    <property type="evidence" value="ECO:0007669"/>
    <property type="project" value="TreeGrafter"/>
</dbReference>
<dbReference type="GO" id="GO:0042795">
    <property type="term" value="P:snRNA transcription by RNA polymerase II"/>
    <property type="evidence" value="ECO:0007669"/>
    <property type="project" value="TreeGrafter"/>
</dbReference>
<comment type="similarity">
    <text evidence="2">Belongs to the SNAPC3/SRD2 family.</text>
</comment>
<dbReference type="InterPro" id="IPR022042">
    <property type="entry name" value="snRNA-activating_su3"/>
</dbReference>